<evidence type="ECO:0000313" key="2">
    <source>
        <dbReference type="Proteomes" id="UP000707071"/>
    </source>
</evidence>
<protein>
    <submittedName>
        <fullName evidence="1">Uncharacterized protein</fullName>
    </submittedName>
</protein>
<comment type="caution">
    <text evidence="1">The sequence shown here is derived from an EMBL/GenBank/DDBJ whole genome shotgun (WGS) entry which is preliminary data.</text>
</comment>
<name>A0A9P7QN61_9HYPO</name>
<dbReference type="EMBL" id="SRRH01000055">
    <property type="protein sequence ID" value="KAG6300919.1"/>
    <property type="molecule type" value="Genomic_DNA"/>
</dbReference>
<evidence type="ECO:0000313" key="1">
    <source>
        <dbReference type="EMBL" id="KAG6300919.1"/>
    </source>
</evidence>
<proteinExistence type="predicted"/>
<organism evidence="1 2">
    <name type="scientific">Claviceps aff. purpurea</name>
    <dbReference type="NCBI Taxonomy" id="1967640"/>
    <lineage>
        <taxon>Eukaryota</taxon>
        <taxon>Fungi</taxon>
        <taxon>Dikarya</taxon>
        <taxon>Ascomycota</taxon>
        <taxon>Pezizomycotina</taxon>
        <taxon>Sordariomycetes</taxon>
        <taxon>Hypocreomycetidae</taxon>
        <taxon>Hypocreales</taxon>
        <taxon>Clavicipitaceae</taxon>
        <taxon>Claviceps</taxon>
    </lineage>
</organism>
<sequence length="479" mass="54406">MFDPFAPNYREWSVPCQDLIARGSDRDWSRPKQCLLQTPHENTGPRSLIDMAMHVVADNIGDITETHLQAISGRLLWRIWRLLEARGVCLHVWKLFSKTMANAHEDISISLYRFTKHIQRPASALKVYTQPLLSPTLDFLSHLVISGGCRFSANEMLCLAELKNLGALELIQAAGLPGVQFPEVSDRLLRGWSEVDDPFPLLRVLRVRTEGDVTQDSLRWVTKFPSLAVYDVTGYWNDWGDAQAFALQYGWKFCRPTTYEDESLRQYMTMLDTVERPQHIDMRNKAARVDTHLKFLCDDPQYSIEFVTNRQAPPLLDCLTGTTKACMPSWDLDASKIELSFCHTLPFEAWAFWLCSLIGQSCGDEDLRSLGCNIDTQALAGPYVLPSRPMVSLCLGHNGRNETIDTPIYVLRRFCPTRQKIFIRCGIANQKGTLTPVPPRAGTTCTKRARSDASSVSQEPILLRSKKRQRLGDMLQAFY</sequence>
<dbReference type="AlphaFoldDB" id="A0A9P7QN61"/>
<gene>
    <name evidence="1" type="ORF">E4U09_006171</name>
</gene>
<dbReference type="Proteomes" id="UP000707071">
    <property type="component" value="Unassembled WGS sequence"/>
</dbReference>
<reference evidence="1 2" key="1">
    <citation type="journal article" date="2020" name="bioRxiv">
        <title>Whole genome comparisons of ergot fungi reveals the divergence and evolution of species within the genus Claviceps are the result of varying mechanisms driving genome evolution and host range expansion.</title>
        <authorList>
            <person name="Wyka S.A."/>
            <person name="Mondo S.J."/>
            <person name="Liu M."/>
            <person name="Dettman J."/>
            <person name="Nalam V."/>
            <person name="Broders K.D."/>
        </authorList>
    </citation>
    <scope>NUCLEOTIDE SEQUENCE [LARGE SCALE GENOMIC DNA]</scope>
    <source>
        <strain evidence="1 2">Clav52</strain>
    </source>
</reference>
<accession>A0A9P7QN61</accession>
<keyword evidence="2" id="KW-1185">Reference proteome</keyword>